<dbReference type="GO" id="GO:0016853">
    <property type="term" value="F:isomerase activity"/>
    <property type="evidence" value="ECO:0007669"/>
    <property type="project" value="TreeGrafter"/>
</dbReference>
<proteinExistence type="predicted"/>
<gene>
    <name evidence="2" type="ORF">C7B46_02720</name>
</gene>
<name>A0A2T2XKQ7_9FIRM</name>
<accession>A0A2T2XKQ7</accession>
<evidence type="ECO:0000256" key="1">
    <source>
        <dbReference type="PIRSR" id="PIRSR016184-1"/>
    </source>
</evidence>
<dbReference type="PANTHER" id="PTHR13774:SF32">
    <property type="entry name" value="ANTISENSE-ENHANCING SEQUENCE 1"/>
    <property type="match status" value="1"/>
</dbReference>
<dbReference type="GO" id="GO:0005737">
    <property type="term" value="C:cytoplasm"/>
    <property type="evidence" value="ECO:0007669"/>
    <property type="project" value="TreeGrafter"/>
</dbReference>
<reference evidence="2 3" key="1">
    <citation type="journal article" date="2014" name="BMC Genomics">
        <title>Comparison of environmental and isolate Sulfobacillus genomes reveals diverse carbon, sulfur, nitrogen, and hydrogen metabolisms.</title>
        <authorList>
            <person name="Justice N.B."/>
            <person name="Norman A."/>
            <person name="Brown C.T."/>
            <person name="Singh A."/>
            <person name="Thomas B.C."/>
            <person name="Banfield J.F."/>
        </authorList>
    </citation>
    <scope>NUCLEOTIDE SEQUENCE [LARGE SCALE GENOMIC DNA]</scope>
    <source>
        <strain evidence="2">AMDSBA4</strain>
    </source>
</reference>
<dbReference type="Pfam" id="PF02567">
    <property type="entry name" value="PhzC-PhzF"/>
    <property type="match status" value="1"/>
</dbReference>
<dbReference type="PANTHER" id="PTHR13774">
    <property type="entry name" value="PHENAZINE BIOSYNTHESIS PROTEIN"/>
    <property type="match status" value="1"/>
</dbReference>
<protein>
    <recommendedName>
        <fullName evidence="4">PhzF family phenazine biosynthesis protein</fullName>
    </recommendedName>
</protein>
<dbReference type="NCBIfam" id="TIGR00654">
    <property type="entry name" value="PhzF_family"/>
    <property type="match status" value="1"/>
</dbReference>
<dbReference type="EMBL" id="PXYW01000004">
    <property type="protein sequence ID" value="PSR35084.1"/>
    <property type="molecule type" value="Genomic_DNA"/>
</dbReference>
<organism evidence="2 3">
    <name type="scientific">Sulfobacillus benefaciens</name>
    <dbReference type="NCBI Taxonomy" id="453960"/>
    <lineage>
        <taxon>Bacteria</taxon>
        <taxon>Bacillati</taxon>
        <taxon>Bacillota</taxon>
        <taxon>Clostridia</taxon>
        <taxon>Eubacteriales</taxon>
        <taxon>Clostridiales Family XVII. Incertae Sedis</taxon>
        <taxon>Sulfobacillus</taxon>
    </lineage>
</organism>
<dbReference type="AlphaFoldDB" id="A0A2T2XKQ7"/>
<feature type="active site" evidence="1">
    <location>
        <position position="47"/>
    </location>
</feature>
<dbReference type="InterPro" id="IPR003719">
    <property type="entry name" value="Phenazine_PhzF-like"/>
</dbReference>
<evidence type="ECO:0008006" key="4">
    <source>
        <dbReference type="Google" id="ProtNLM"/>
    </source>
</evidence>
<dbReference type="Proteomes" id="UP000242972">
    <property type="component" value="Unassembled WGS sequence"/>
</dbReference>
<comment type="caution">
    <text evidence="2">The sequence shown here is derived from an EMBL/GenBank/DDBJ whole genome shotgun (WGS) entry which is preliminary data.</text>
</comment>
<evidence type="ECO:0000313" key="3">
    <source>
        <dbReference type="Proteomes" id="UP000242972"/>
    </source>
</evidence>
<dbReference type="Gene3D" id="3.10.310.10">
    <property type="entry name" value="Diaminopimelate Epimerase, Chain A, domain 1"/>
    <property type="match status" value="2"/>
</dbReference>
<evidence type="ECO:0000313" key="2">
    <source>
        <dbReference type="EMBL" id="PSR35084.1"/>
    </source>
</evidence>
<sequence>MQLPFQQVDVFTQTPLQGNPLAVFWMGTDALDTQLLQNIAREMNLPETIFVTALPDPNHAYTVRIFTTEQELPFAGHPTIGAFYVLQRHGYLKADGLQLSPAGVTRVSMDTQHVIWFSPPRGLVQEMDGSWSRLAAALSLDISLLSYDRPPMVAGTGLMQLMVPLRQDCVAKIEPNFSQLALLLSDWHVNGVYIVAQSAPGEYHARFFGGGRTITEDSATGSAAAAWGTYLLQTTGATSPERFLIRQGEEMGRPSQLWVRLNVVSPGSLEIGGHVVPVIAGTFSMPD</sequence>
<dbReference type="PIRSF" id="PIRSF016184">
    <property type="entry name" value="PhzC_PhzF"/>
    <property type="match status" value="1"/>
</dbReference>
<dbReference type="SUPFAM" id="SSF54506">
    <property type="entry name" value="Diaminopimelate epimerase-like"/>
    <property type="match status" value="1"/>
</dbReference>